<dbReference type="Proteomes" id="UP000323583">
    <property type="component" value="Unassembled WGS sequence"/>
</dbReference>
<evidence type="ECO:0008006" key="3">
    <source>
        <dbReference type="Google" id="ProtNLM"/>
    </source>
</evidence>
<gene>
    <name evidence="1" type="ORF">FXE67_02760</name>
</gene>
<evidence type="ECO:0000313" key="2">
    <source>
        <dbReference type="Proteomes" id="UP000323583"/>
    </source>
</evidence>
<proteinExistence type="predicted"/>
<comment type="caution">
    <text evidence="1">The sequence shown here is derived from an EMBL/GenBank/DDBJ whole genome shotgun (WGS) entry which is preliminary data.</text>
</comment>
<organism evidence="1 2">
    <name type="scientific">Vibrio cholerae</name>
    <dbReference type="NCBI Taxonomy" id="666"/>
    <lineage>
        <taxon>Bacteria</taxon>
        <taxon>Pseudomonadati</taxon>
        <taxon>Pseudomonadota</taxon>
        <taxon>Gammaproteobacteria</taxon>
        <taxon>Vibrionales</taxon>
        <taxon>Vibrionaceae</taxon>
        <taxon>Vibrio</taxon>
    </lineage>
</organism>
<sequence>MNFDVIYQGVNPDKALIYMWEIYDRTDVLVGRYVGKAKNGAKRPLKHYKRNVARLIAGQPYRKSNPNSYRVVHKALADAVDKNYVIKLYFLANINEGEDINQVEQTLINQHDCKGSESWQLNG</sequence>
<dbReference type="EMBL" id="VSGZ01000008">
    <property type="protein sequence ID" value="TXY93829.1"/>
    <property type="molecule type" value="Genomic_DNA"/>
</dbReference>
<name>A0A5C9T2L1_VIBCL</name>
<dbReference type="Pfam" id="PF19239">
    <property type="entry name" value="GIY_YIG_domain"/>
    <property type="match status" value="1"/>
</dbReference>
<dbReference type="AlphaFoldDB" id="A0A5C9T2L1"/>
<reference evidence="1 2" key="1">
    <citation type="submission" date="2019-06" db="EMBL/GenBank/DDBJ databases">
        <title>Vibrio cholerae phylogeny based on whole-genome sequencing reveals genetic diversity and population strucutre.</title>
        <authorList>
            <person name="Zhiqiu Y."/>
            <person name="Bin L."/>
            <person name="Lingyan J."/>
        </authorList>
    </citation>
    <scope>NUCLEOTIDE SEQUENCE [LARGE SCALE GENOMIC DNA]</scope>
    <source>
        <strain evidence="1 2">N2768</strain>
    </source>
</reference>
<evidence type="ECO:0000313" key="1">
    <source>
        <dbReference type="EMBL" id="TXY93829.1"/>
    </source>
</evidence>
<accession>A0A5C9T2L1</accession>
<protein>
    <recommendedName>
        <fullName evidence="3">GIY-YIG domain-containing protein</fullName>
    </recommendedName>
</protein>
<dbReference type="RefSeq" id="WP_001008379.1">
    <property type="nucleotide sequence ID" value="NZ_CP142015.1"/>
</dbReference>